<dbReference type="AlphaFoldDB" id="A0A816ILG4"/>
<dbReference type="EMBL" id="HG994367">
    <property type="protein sequence ID" value="CAF1709022.1"/>
    <property type="molecule type" value="Genomic_DNA"/>
</dbReference>
<protein>
    <submittedName>
        <fullName evidence="1">(rape) hypothetical protein</fullName>
    </submittedName>
</protein>
<organism evidence="1">
    <name type="scientific">Brassica napus</name>
    <name type="common">Rape</name>
    <dbReference type="NCBI Taxonomy" id="3708"/>
    <lineage>
        <taxon>Eukaryota</taxon>
        <taxon>Viridiplantae</taxon>
        <taxon>Streptophyta</taxon>
        <taxon>Embryophyta</taxon>
        <taxon>Tracheophyta</taxon>
        <taxon>Spermatophyta</taxon>
        <taxon>Magnoliopsida</taxon>
        <taxon>eudicotyledons</taxon>
        <taxon>Gunneridae</taxon>
        <taxon>Pentapetalae</taxon>
        <taxon>rosids</taxon>
        <taxon>malvids</taxon>
        <taxon>Brassicales</taxon>
        <taxon>Brassicaceae</taxon>
        <taxon>Brassiceae</taxon>
        <taxon>Brassica</taxon>
    </lineage>
</organism>
<feature type="non-terminal residue" evidence="1">
    <location>
        <position position="1"/>
    </location>
</feature>
<accession>A0A816ILG4</accession>
<gene>
    <name evidence="1" type="ORF">DARMORV10_C03P72320.1</name>
</gene>
<name>A0A816ILG4_BRANA</name>
<proteinExistence type="predicted"/>
<evidence type="ECO:0000313" key="1">
    <source>
        <dbReference type="EMBL" id="CAF1709022.1"/>
    </source>
</evidence>
<reference evidence="1" key="1">
    <citation type="submission" date="2021-01" db="EMBL/GenBank/DDBJ databases">
        <authorList>
            <consortium name="Genoscope - CEA"/>
            <person name="William W."/>
        </authorList>
    </citation>
    <scope>NUCLEOTIDE SEQUENCE</scope>
</reference>
<sequence>VDTFLGVSWSSFFERSVLFIYRVLLPEDESSSFLCGSFLNLDSTLLIL</sequence>
<dbReference type="Proteomes" id="UP001295469">
    <property type="component" value="Chromosome C03"/>
</dbReference>